<dbReference type="InterPro" id="IPR009319">
    <property type="entry name" value="Phage_A118_VSP1"/>
</dbReference>
<comment type="caution">
    <text evidence="1">The sequence shown here is derived from an EMBL/GenBank/DDBJ whole genome shotgun (WGS) entry which is preliminary data.</text>
</comment>
<reference evidence="1 2" key="1">
    <citation type="submission" date="2021-03" db="EMBL/GenBank/DDBJ databases">
        <title>Caproiciproducens sp. nov. isolated from feces of cow.</title>
        <authorList>
            <person name="Choi J.-Y."/>
        </authorList>
    </citation>
    <scope>NUCLEOTIDE SEQUENCE [LARGE SCALE GENOMIC DNA]</scope>
    <source>
        <strain evidence="1 2">AGMB10547</strain>
    </source>
</reference>
<protein>
    <submittedName>
        <fullName evidence="1">Phage minor capsid protein</fullName>
    </submittedName>
</protein>
<dbReference type="Pfam" id="PF06152">
    <property type="entry name" value="Phage_min_cap2"/>
    <property type="match status" value="1"/>
</dbReference>
<evidence type="ECO:0000313" key="1">
    <source>
        <dbReference type="EMBL" id="MBW7573908.1"/>
    </source>
</evidence>
<proteinExistence type="predicted"/>
<organism evidence="1 2">
    <name type="scientific">Caproiciproducens faecalis</name>
    <dbReference type="NCBI Taxonomy" id="2820301"/>
    <lineage>
        <taxon>Bacteria</taxon>
        <taxon>Bacillati</taxon>
        <taxon>Bacillota</taxon>
        <taxon>Clostridia</taxon>
        <taxon>Eubacteriales</taxon>
        <taxon>Acutalibacteraceae</taxon>
        <taxon>Caproiciproducens</taxon>
    </lineage>
</organism>
<sequence>MLTPEYLESAPEGIVELYSKLDETITRDIVRRLVKTGGVSSTADWQIRRLQESGLLYEDIIRQVSQMTDASEPQVRALFQDAGIESLKYDFSIYEAAGLTPLPRLQSPAAAMVLQAGIQKTQGYLKNLSLTTATTTQQAYINAVTLAEMQVESGAFDYVTAIRNAVRVAAQSGTTVLYPTGHTDKLDVAVRRAVLTGVSQTSAQISERYADDMGCDLVETTAHAGARPSHQIWQGKVFSRSGSGKYPDFKQNTGYGTGAGLCGWNCRHSFFPFFEDLSESAYPRNKIQEYNSHTVTYNDQNVSYYDATQMQRAYERRIRATKRELAGYDEGVKSTDSDELRNVLKEKFNDSSVKLKRQESELKDFLQQTRLDRQREREQVISFGRSPAQSARHAAEQRYQQWVKNIGAKDSAPNSLAKYYKEKYNNSPAYKLLKGYSNAVDNGDISPLVGLKQYTDTAHRVESDILGLTTSTGVEIHSYATHFIDRVIGQVSTPHPGKRCGVSIEDAKDALIHPLKLGDVHNMENGDIRQTLFGKNATVTISIRDERLIQTNPR</sequence>
<evidence type="ECO:0000313" key="2">
    <source>
        <dbReference type="Proteomes" id="UP000719942"/>
    </source>
</evidence>
<gene>
    <name evidence="1" type="ORF">J5W02_13925</name>
</gene>
<keyword evidence="2" id="KW-1185">Reference proteome</keyword>
<dbReference type="RefSeq" id="WP_219966310.1">
    <property type="nucleotide sequence ID" value="NZ_JAGFNZ010000006.1"/>
</dbReference>
<dbReference type="Proteomes" id="UP000719942">
    <property type="component" value="Unassembled WGS sequence"/>
</dbReference>
<dbReference type="EMBL" id="JAGFNZ010000006">
    <property type="protein sequence ID" value="MBW7573908.1"/>
    <property type="molecule type" value="Genomic_DNA"/>
</dbReference>
<name>A0ABS7DRU3_9FIRM</name>
<accession>A0ABS7DRU3</accession>